<name>A0A1D8PES9_CANAL</name>
<feature type="compositionally biased region" description="Polar residues" evidence="6">
    <location>
        <begin position="677"/>
        <end position="717"/>
    </location>
</feature>
<dbReference type="CGD" id="CAL0000181206">
    <property type="gene designation" value="orf19.12358"/>
</dbReference>
<reference evidence="8 9" key="2">
    <citation type="journal article" date="2007" name="Genome Biol.">
        <title>Assembly of the Candida albicans genome into sixteen supercontigs aligned on the eight chromosomes.</title>
        <authorList>
            <person name="van het Hoog M."/>
            <person name="Rast T.J."/>
            <person name="Martchenko M."/>
            <person name="Grindle S."/>
            <person name="Dignard D."/>
            <person name="Hogues H."/>
            <person name="Cuomo C."/>
            <person name="Berriman M."/>
            <person name="Scherer S."/>
            <person name="Magee B.B."/>
            <person name="Whiteway M."/>
            <person name="Chibana H."/>
            <person name="Nantel A."/>
            <person name="Magee P.T."/>
        </authorList>
    </citation>
    <scope>GENOME REANNOTATION</scope>
    <source>
        <strain evidence="9">SC5314 / ATCC MYA-2876</strain>
    </source>
</reference>
<feature type="region of interest" description="Disordered" evidence="6">
    <location>
        <begin position="677"/>
        <end position="745"/>
    </location>
</feature>
<dbReference type="EMBL" id="CP017623">
    <property type="protein sequence ID" value="AOW26653.1"/>
    <property type="molecule type" value="Genomic_DNA"/>
</dbReference>
<protein>
    <submittedName>
        <fullName evidence="8">Uncharacterized protein</fullName>
    </submittedName>
</protein>
<evidence type="ECO:0000256" key="5">
    <source>
        <dbReference type="ARBA" id="ARBA00023242"/>
    </source>
</evidence>
<keyword evidence="3" id="KW-0963">Cytoplasm</keyword>
<evidence type="ECO:0000313" key="9">
    <source>
        <dbReference type="Proteomes" id="UP000000559"/>
    </source>
</evidence>
<keyword evidence="5" id="KW-0539">Nucleus</keyword>
<dbReference type="InParanoid" id="A0A1D8PES9"/>
<dbReference type="OrthoDB" id="5559898at2759"/>
<feature type="compositionally biased region" description="Low complexity" evidence="6">
    <location>
        <begin position="721"/>
        <end position="745"/>
    </location>
</feature>
<accession>A0A1D8PES9</accession>
<dbReference type="Proteomes" id="UP000000559">
    <property type="component" value="Chromosome 1"/>
</dbReference>
<feature type="compositionally biased region" description="Low complexity" evidence="6">
    <location>
        <begin position="1175"/>
        <end position="1193"/>
    </location>
</feature>
<sequence length="1441" mass="164759">MPLNLLLHEDNHQKRPMIVLDSAYDELRFSIIGNKDLKYKLVGNVQFIKQLTTDFEHLINQLTEATNVSLEDTSYLLENLEKLAVITNILCLFSIEVDNKKDENIAECLSTMKLVLNPIIRLLNYFIQSFVPALYRHKENPSYLDIQSKFESVIGYALEILMGLANIKDHGLDTKMLWRFIISLLIVTDDNHEQLCFISSSILIKSLKLVPLLLGSTCRVTNDSLETLLTALLNRLSKKCDTIINTHITVLFPSSSDQILHQMAFEDSCLPNIDLNKSILEKTVDSQLLLEFITCTAQILSFMKSNDYDILTAFQSNYVKSPNEDKTSKKKRKTSFSNKTREFAFNVVASSTPVIVLSVNVYLALLLLVKYDNWALNLASLNLIAFYLKNLKPSQDGDKALIFRSYKKLFPRIISMLELKNDYTGCMNKKTKNPTSSASGLNSMASFANKIKSLNQTEFRLHDYQIPMFLLSPTRILSDLCLQYPRLNDDIHDTNIDYKLVEKLQICYQSSKLLKILKSLKSSSNHGKMLVDFTTMLTIDKDETEVSDLLLLLSVYTANREEYRTRVVNVPQEYNINVAEIIFEIVDDYYFLLNQLHLAYRLLSPKKRRNLNGTTRTTKEVPDSDLPWFGRNLGIISTLHDASIFTNCFYFIRSVSRSVATLRTFFVECNSFKSFSTTDDATDNEQQPSGQASLRSGNVGENSANNADSLTIRTTASAPRVTSGANTNSNSNAAVTSSSAGSTSVTNGPPGGFIFDILQIIHKYEILMQIFEFFYGVNNTSDNYDHTEMDIAKCKKIVMTNKSICIGSLANFILDFSSFRYKIIGHESFLSSLLTIYQNSSTDNEIEESIPITSSKGQSTLEEIYQNNDIQLKILQVIKNFMYNEATENKKEVLDCFSLNFILQKASYGLGDNNESISHHKSRLVDNTHITQIKLQQKITAFEILRNFISGSPHFNALLIDAYENDFVQFEYANGNTGIPNTWFQFLIQNVSNVNIFLPDLNYKHNASGRIRNPEAQLKLFYENDEVLSKLIQDEKYVRLIRAINHTEDHKYSVIDKSKRNWFPNDGLLKIWLRLLSFKIPESILDELQNDNDKVNLFNNLYSIQSSIIWIIVNLTWKYSRFGYNVHDYSKYDVYQNVDGSRFPTSSNHRIYIDEDDDQGEDVIMDDPSDMPEPQQRQQQDTTSSSARISSSRGNEKRKLEGQTNTHESSVYERAKHLDEMGFTQVIKQLIKYYTDQANDNLFNKSSPDESRMENVSVLSTVLFGKGHDILEKLDTALRQITALLNTKTNNNNKRGRDIGVSGVDGHPNNNNDNNNDNSGYMNRELRLQIDGDNVSIIKKYSDEDIERRANQRHQERERRDNDRYQISQRREAIDSEDNDDDDDDDDEEMEVDQDQQQAGGGAGGDDDDGDFDYAVEANYEDRDDSESEASDEIPDEYWIM</sequence>
<reference evidence="8 9" key="1">
    <citation type="journal article" date="2004" name="Proc. Natl. Acad. Sci. U.S.A.">
        <title>The diploid genome sequence of Candida albicans.</title>
        <authorList>
            <person name="Jones T."/>
            <person name="Federspiel N.A."/>
            <person name="Chibana H."/>
            <person name="Dungan J."/>
            <person name="Kalman S."/>
            <person name="Magee B.B."/>
            <person name="Newport G."/>
            <person name="Thorstenson Y.R."/>
            <person name="Agabian N."/>
            <person name="Magee P.T."/>
            <person name="Davis R.W."/>
            <person name="Scherer S."/>
        </authorList>
    </citation>
    <scope>NUCLEOTIDE SEQUENCE [LARGE SCALE GENOMIC DNA]</scope>
    <source>
        <strain evidence="9">SC5314 / ATCC MYA-2876</strain>
    </source>
</reference>
<evidence type="ECO:0000256" key="2">
    <source>
        <dbReference type="ARBA" id="ARBA00004496"/>
    </source>
</evidence>
<dbReference type="GeneID" id="3634880"/>
<organism evidence="8 9">
    <name type="scientific">Candida albicans (strain SC5314 / ATCC MYA-2876)</name>
    <name type="common">Yeast</name>
    <dbReference type="NCBI Taxonomy" id="237561"/>
    <lineage>
        <taxon>Eukaryota</taxon>
        <taxon>Fungi</taxon>
        <taxon>Dikarya</taxon>
        <taxon>Ascomycota</taxon>
        <taxon>Saccharomycotina</taxon>
        <taxon>Pichiomycetes</taxon>
        <taxon>Debaryomycetaceae</taxon>
        <taxon>Candida/Lodderomyces clade</taxon>
        <taxon>Candida</taxon>
    </lineage>
</organism>
<dbReference type="RefSeq" id="XP_723575.2">
    <property type="nucleotide sequence ID" value="XM_718482.2"/>
</dbReference>
<dbReference type="KEGG" id="cal:CAALFM_C110230CA"/>
<evidence type="ECO:0000313" key="7">
    <source>
        <dbReference type="CGD" id="CAL0000181206"/>
    </source>
</evidence>
<evidence type="ECO:0000256" key="6">
    <source>
        <dbReference type="SAM" id="MobiDB-lite"/>
    </source>
</evidence>
<gene>
    <name evidence="8" type="ordered locus">CAALFM_C110230CA</name>
    <name evidence="7" type="ordered locus">orf19.12358</name>
</gene>
<keyword evidence="4" id="KW-0677">Repeat</keyword>
<comment type="subcellular location">
    <subcellularLocation>
        <location evidence="2">Cytoplasm</location>
    </subcellularLocation>
    <subcellularLocation>
        <location evidence="1">Nucleus</location>
    </subcellularLocation>
</comment>
<dbReference type="AlphaFoldDB" id="A0A1D8PES9"/>
<feature type="compositionally biased region" description="Acidic residues" evidence="6">
    <location>
        <begin position="1422"/>
        <end position="1441"/>
    </location>
</feature>
<dbReference type="STRING" id="237561.A0A1D8PES9"/>
<evidence type="ECO:0000256" key="4">
    <source>
        <dbReference type="ARBA" id="ARBA00022737"/>
    </source>
</evidence>
<dbReference type="InterPro" id="IPR038739">
    <property type="entry name" value="ARMC8/Vid28"/>
</dbReference>
<feature type="compositionally biased region" description="Low complexity" evidence="6">
    <location>
        <begin position="1309"/>
        <end position="1318"/>
    </location>
</feature>
<feature type="region of interest" description="Disordered" evidence="6">
    <location>
        <begin position="1289"/>
        <end position="1321"/>
    </location>
</feature>
<evidence type="ECO:0000313" key="8">
    <source>
        <dbReference type="EMBL" id="AOW26653.1"/>
    </source>
</evidence>
<feature type="region of interest" description="Disordered" evidence="6">
    <location>
        <begin position="1146"/>
        <end position="1210"/>
    </location>
</feature>
<dbReference type="eggNOG" id="KOG1293">
    <property type="taxonomic scope" value="Eukaryota"/>
</dbReference>
<feature type="compositionally biased region" description="Acidic residues" evidence="6">
    <location>
        <begin position="1375"/>
        <end position="1394"/>
    </location>
</feature>
<keyword evidence="9" id="KW-1185">Reference proteome</keyword>
<feature type="compositionally biased region" description="Acidic residues" evidence="6">
    <location>
        <begin position="1154"/>
        <end position="1170"/>
    </location>
</feature>
<dbReference type="PANTHER" id="PTHR15651:SF7">
    <property type="entry name" value="ARMADILLO REPEAT-CONTAINING PROTEIN 8"/>
    <property type="match status" value="1"/>
</dbReference>
<dbReference type="GO" id="GO:0005737">
    <property type="term" value="C:cytoplasm"/>
    <property type="evidence" value="ECO:0007669"/>
    <property type="project" value="UniProtKB-SubCell"/>
</dbReference>
<evidence type="ECO:0000256" key="1">
    <source>
        <dbReference type="ARBA" id="ARBA00004123"/>
    </source>
</evidence>
<feature type="compositionally biased region" description="Basic and acidic residues" evidence="6">
    <location>
        <begin position="1347"/>
        <end position="1374"/>
    </location>
</feature>
<dbReference type="GO" id="GO:0005634">
    <property type="term" value="C:nucleus"/>
    <property type="evidence" value="ECO:0007669"/>
    <property type="project" value="UniProtKB-SubCell"/>
</dbReference>
<dbReference type="PANTHER" id="PTHR15651">
    <property type="entry name" value="ARMADILLO REPEAT-CONTAINING PROTEIN 8"/>
    <property type="match status" value="1"/>
</dbReference>
<proteinExistence type="predicted"/>
<evidence type="ECO:0000256" key="3">
    <source>
        <dbReference type="ARBA" id="ARBA00022490"/>
    </source>
</evidence>
<feature type="compositionally biased region" description="Acidic residues" evidence="6">
    <location>
        <begin position="1405"/>
        <end position="1414"/>
    </location>
</feature>
<reference evidence="8 9" key="3">
    <citation type="journal article" date="2013" name="Genome Biol.">
        <title>Assembly of a phased diploid Candida albicans genome facilitates allele-specific measurements and provides a simple model for repeat and indel structure.</title>
        <authorList>
            <person name="Muzzey D."/>
            <person name="Schwartz K."/>
            <person name="Weissman J.S."/>
            <person name="Sherlock G."/>
        </authorList>
    </citation>
    <scope>NUCLEOTIDE SEQUENCE [LARGE SCALE GENOMIC DNA]</scope>
    <source>
        <strain evidence="9">SC5314 / ATCC MYA-2876</strain>
    </source>
</reference>
<feature type="region of interest" description="Disordered" evidence="6">
    <location>
        <begin position="1347"/>
        <end position="1441"/>
    </location>
</feature>
<dbReference type="VEuPathDB" id="FungiDB:C1_10230C_A"/>